<evidence type="ECO:0000313" key="6">
    <source>
        <dbReference type="EMBL" id="UZH56531.1"/>
    </source>
</evidence>
<protein>
    <submittedName>
        <fullName evidence="6">Tetratricopeptide repeat protein</fullName>
    </submittedName>
</protein>
<gene>
    <name evidence="6" type="ORF">JRG66_06650</name>
</gene>
<dbReference type="Gene3D" id="1.25.10.10">
    <property type="entry name" value="Leucine-rich Repeat Variant"/>
    <property type="match status" value="1"/>
</dbReference>
<dbReference type="InterPro" id="IPR023155">
    <property type="entry name" value="Cyt_c-552/4"/>
</dbReference>
<dbReference type="Gene3D" id="1.25.40.10">
    <property type="entry name" value="Tetratricopeptide repeat domain"/>
    <property type="match status" value="2"/>
</dbReference>
<accession>A0ABY6NV62</accession>
<name>A0ABY6NV62_9FLAO</name>
<dbReference type="SUPFAM" id="SSF48695">
    <property type="entry name" value="Multiheme cytochromes"/>
    <property type="match status" value="1"/>
</dbReference>
<dbReference type="Pfam" id="PF13646">
    <property type="entry name" value="HEAT_2"/>
    <property type="match status" value="1"/>
</dbReference>
<dbReference type="Proteomes" id="UP001163981">
    <property type="component" value="Chromosome"/>
</dbReference>
<dbReference type="SMART" id="SM00028">
    <property type="entry name" value="TPR"/>
    <property type="match status" value="4"/>
</dbReference>
<dbReference type="RefSeq" id="WP_265165104.1">
    <property type="nucleotide sequence ID" value="NZ_CP069620.1"/>
</dbReference>
<dbReference type="SUPFAM" id="SSF48452">
    <property type="entry name" value="TPR-like"/>
    <property type="match status" value="1"/>
</dbReference>
<keyword evidence="1" id="KW-0732">Signal</keyword>
<dbReference type="InterPro" id="IPR019734">
    <property type="entry name" value="TPR_rpt"/>
</dbReference>
<dbReference type="InterPro" id="IPR011990">
    <property type="entry name" value="TPR-like_helical_dom_sf"/>
</dbReference>
<proteinExistence type="predicted"/>
<keyword evidence="2" id="KW-0677">Repeat</keyword>
<reference evidence="6" key="1">
    <citation type="submission" date="2021-02" db="EMBL/GenBank/DDBJ databases">
        <title>Salinimicrobium sp. nov. isolated from seawater in Tongyeong, Republic of Korea.</title>
        <authorList>
            <person name="Lee S.-J."/>
        </authorList>
    </citation>
    <scope>NUCLEOTIDE SEQUENCE</scope>
    <source>
        <strain evidence="6">HN-2-9-2</strain>
    </source>
</reference>
<dbReference type="SUPFAM" id="SSF48371">
    <property type="entry name" value="ARM repeat"/>
    <property type="match status" value="1"/>
</dbReference>
<dbReference type="InterPro" id="IPR016024">
    <property type="entry name" value="ARM-type_fold"/>
</dbReference>
<keyword evidence="7" id="KW-1185">Reference proteome</keyword>
<dbReference type="InterPro" id="IPR036280">
    <property type="entry name" value="Multihaem_cyt_sf"/>
</dbReference>
<evidence type="ECO:0000256" key="1">
    <source>
        <dbReference type="ARBA" id="ARBA00022729"/>
    </source>
</evidence>
<dbReference type="InterPro" id="IPR013105">
    <property type="entry name" value="TPR_2"/>
</dbReference>
<dbReference type="PANTHER" id="PTHR35038:SF8">
    <property type="entry name" value="C-TYPE POLYHEME CYTOCHROME OMCC"/>
    <property type="match status" value="1"/>
</dbReference>
<keyword evidence="3 4" id="KW-0802">TPR repeat</keyword>
<dbReference type="Pfam" id="PF13435">
    <property type="entry name" value="Cytochrome_C554"/>
    <property type="match status" value="2"/>
</dbReference>
<dbReference type="PROSITE" id="PS50005">
    <property type="entry name" value="TPR"/>
    <property type="match status" value="2"/>
</dbReference>
<organism evidence="6 7">
    <name type="scientific">Salinimicrobium tongyeongense</name>
    <dbReference type="NCBI Taxonomy" id="2809707"/>
    <lineage>
        <taxon>Bacteria</taxon>
        <taxon>Pseudomonadati</taxon>
        <taxon>Bacteroidota</taxon>
        <taxon>Flavobacteriia</taxon>
        <taxon>Flavobacteriales</taxon>
        <taxon>Flavobacteriaceae</taxon>
        <taxon>Salinimicrobium</taxon>
    </lineage>
</organism>
<dbReference type="PANTHER" id="PTHR35038">
    <property type="entry name" value="DISSIMILATORY SULFITE REDUCTASE SIRA"/>
    <property type="match status" value="1"/>
</dbReference>
<dbReference type="SMART" id="SM00671">
    <property type="entry name" value="SEL1"/>
    <property type="match status" value="3"/>
</dbReference>
<evidence type="ECO:0000313" key="7">
    <source>
        <dbReference type="Proteomes" id="UP001163981"/>
    </source>
</evidence>
<dbReference type="Pfam" id="PF14559">
    <property type="entry name" value="TPR_19"/>
    <property type="match status" value="1"/>
</dbReference>
<dbReference type="InterPro" id="IPR051829">
    <property type="entry name" value="Multiheme_Cytochr_ET"/>
</dbReference>
<evidence type="ECO:0000256" key="4">
    <source>
        <dbReference type="PROSITE-ProRule" id="PRU00339"/>
    </source>
</evidence>
<feature type="repeat" description="TPR" evidence="4">
    <location>
        <begin position="578"/>
        <end position="611"/>
    </location>
</feature>
<evidence type="ECO:0000259" key="5">
    <source>
        <dbReference type="Pfam" id="PF13435"/>
    </source>
</evidence>
<dbReference type="InterPro" id="IPR011989">
    <property type="entry name" value="ARM-like"/>
</dbReference>
<evidence type="ECO:0000256" key="2">
    <source>
        <dbReference type="ARBA" id="ARBA00022737"/>
    </source>
</evidence>
<dbReference type="EMBL" id="CP069620">
    <property type="protein sequence ID" value="UZH56531.1"/>
    <property type="molecule type" value="Genomic_DNA"/>
</dbReference>
<evidence type="ECO:0000256" key="3">
    <source>
        <dbReference type="ARBA" id="ARBA00022803"/>
    </source>
</evidence>
<feature type="repeat" description="TPR" evidence="4">
    <location>
        <begin position="680"/>
        <end position="713"/>
    </location>
</feature>
<dbReference type="Pfam" id="PF07719">
    <property type="entry name" value="TPR_2"/>
    <property type="match status" value="1"/>
</dbReference>
<dbReference type="InterPro" id="IPR006597">
    <property type="entry name" value="Sel1-like"/>
</dbReference>
<feature type="domain" description="Cytochrome c-552/4" evidence="5">
    <location>
        <begin position="173"/>
        <end position="240"/>
    </location>
</feature>
<feature type="domain" description="Cytochrome c-552/4" evidence="5">
    <location>
        <begin position="72"/>
        <end position="97"/>
    </location>
</feature>
<sequence>MSIYFFSPPPGLRPYFFCKKNKNVERLITSAVVLSSLLCLFLLTGCKTDKENEYVNITETEQQKEGFVGSKTCMKCHQQEYNHWKNSHHDLAMTIADSTTVLGNFNNTFYEHKNVLTKFFKKGEKYYVNTEGPDGQYHDYEVIYTFGVYPLQQYLVAFPQGEFQALLTAWDSEKQQWFSLEQELEVQHEDWLKWTGGSMRWNTMCADCHSTNLEKNFDPASREYHTTFSEINVSCEACHGPGKAHTSYYQQNSPIDSPPEFYMANGMSSNEIVEKCARCHSRRSQITEKFDYKGHFLDHYNPELLVYPTYEMDGQIKDEDYVYGSFIQSKMYQAGVSCLNCHNTHTTETFKSGNKLCLKCHQSSYDEPSHHMHQEGTEATLCINCHMTGKIYMGNDFRRDHSFRIPRPDQSVLYGTPNACNTCHQEKSAQWASDKITENFGEERKSHFSDLLIPGQLGDVSALEQLIIAKEQPDIVRATAVRLLSAYDLSPQQITLLKNAGQDLSPLVRNEVVKALSQYKRPELNQYIASLLQDNTRLVRINAARFFIMNNIPVMDKLAYKKAQKEYFEYLKINADFPTGQHELGLFYQAAGNHEKAIKAYQRALEIDSYNNRSRMNMAYLQYQMGNIAIAESLYKNVTEQEPQFAEAYYMLGLLYNETGKQKQAGRFLSMACGLEVPFARACYNYALLLQQNGDYKNSIEVLDKALKHFPNQENLLYVRLIAELKLQEEERALKTVEALIQIAPQKANYIQIKKELMGKAETTL</sequence>
<dbReference type="Gene3D" id="1.10.1130.10">
    <property type="entry name" value="Flavocytochrome C3, Chain A"/>
    <property type="match status" value="3"/>
</dbReference>